<dbReference type="GO" id="GO:0008270">
    <property type="term" value="F:zinc ion binding"/>
    <property type="evidence" value="ECO:0007669"/>
    <property type="project" value="InterPro"/>
</dbReference>
<evidence type="ECO:0000256" key="7">
    <source>
        <dbReference type="ARBA" id="ARBA00022645"/>
    </source>
</evidence>
<dbReference type="GO" id="GO:0004181">
    <property type="term" value="F:metallocarboxypeptidase activity"/>
    <property type="evidence" value="ECO:0007669"/>
    <property type="project" value="InterPro"/>
</dbReference>
<keyword evidence="11" id="KW-0862">Zinc</keyword>
<keyword evidence="13" id="KW-0206">Cytoskeleton</keyword>
<evidence type="ECO:0000256" key="14">
    <source>
        <dbReference type="ARBA" id="ARBA00023273"/>
    </source>
</evidence>
<keyword evidence="14" id="KW-0966">Cell projection</keyword>
<keyword evidence="10" id="KW-0378">Hydrolase</keyword>
<dbReference type="Gene3D" id="3.40.630.10">
    <property type="entry name" value="Zn peptidases"/>
    <property type="match status" value="1"/>
</dbReference>
<name>A0AA35NTA1_9SAUR</name>
<keyword evidence="12" id="KW-0482">Metalloprotease</keyword>
<evidence type="ECO:0000256" key="8">
    <source>
        <dbReference type="ARBA" id="ARBA00022670"/>
    </source>
</evidence>
<evidence type="ECO:0000256" key="20">
    <source>
        <dbReference type="SAM" id="MobiDB-lite"/>
    </source>
</evidence>
<dbReference type="FunFam" id="3.40.630.10:FF:000011">
    <property type="entry name" value="cytosolic carboxypeptidase 2 isoform X1"/>
    <property type="match status" value="1"/>
</dbReference>
<evidence type="ECO:0000256" key="17">
    <source>
        <dbReference type="ARBA" id="ARBA00043071"/>
    </source>
</evidence>
<dbReference type="PANTHER" id="PTHR12756:SF41">
    <property type="entry name" value="CYTOSOLIC CARBOXYPEPTIDASE 2"/>
    <property type="match status" value="1"/>
</dbReference>
<dbReference type="Pfam" id="PF18027">
    <property type="entry name" value="Pepdidase_M14_N"/>
    <property type="match status" value="1"/>
</dbReference>
<evidence type="ECO:0000256" key="5">
    <source>
        <dbReference type="ARBA" id="ARBA00005988"/>
    </source>
</evidence>
<keyword evidence="23" id="KW-1185">Reference proteome</keyword>
<dbReference type="GO" id="GO:0005814">
    <property type="term" value="C:centriole"/>
    <property type="evidence" value="ECO:0007669"/>
    <property type="project" value="UniProtKB-SubCell"/>
</dbReference>
<evidence type="ECO:0000256" key="1">
    <source>
        <dbReference type="ARBA" id="ARBA00001947"/>
    </source>
</evidence>
<keyword evidence="7 22" id="KW-0121">Carboxypeptidase</keyword>
<dbReference type="SUPFAM" id="SSF53187">
    <property type="entry name" value="Zn-dependent exopeptidases"/>
    <property type="match status" value="1"/>
</dbReference>
<feature type="compositionally biased region" description="Basic residues" evidence="20">
    <location>
        <begin position="679"/>
        <end position="692"/>
    </location>
</feature>
<evidence type="ECO:0000256" key="11">
    <source>
        <dbReference type="ARBA" id="ARBA00022833"/>
    </source>
</evidence>
<evidence type="ECO:0000256" key="18">
    <source>
        <dbReference type="ARBA" id="ARBA00043107"/>
    </source>
</evidence>
<reference evidence="22" key="1">
    <citation type="submission" date="2022-12" db="EMBL/GenBank/DDBJ databases">
        <authorList>
            <person name="Alioto T."/>
            <person name="Alioto T."/>
            <person name="Gomez Garrido J."/>
        </authorList>
    </citation>
    <scope>NUCLEOTIDE SEQUENCE</scope>
</reference>
<dbReference type="InterPro" id="IPR040626">
    <property type="entry name" value="Pepdidase_M14_N"/>
</dbReference>
<dbReference type="GO" id="GO:0005829">
    <property type="term" value="C:cytosol"/>
    <property type="evidence" value="ECO:0007669"/>
    <property type="project" value="UniProtKB-SubCell"/>
</dbReference>
<dbReference type="PROSITE" id="PS52035">
    <property type="entry name" value="PEPTIDASE_M14"/>
    <property type="match status" value="1"/>
</dbReference>
<evidence type="ECO:0000256" key="15">
    <source>
        <dbReference type="ARBA" id="ARBA00029302"/>
    </source>
</evidence>
<evidence type="ECO:0000256" key="10">
    <source>
        <dbReference type="ARBA" id="ARBA00022801"/>
    </source>
</evidence>
<evidence type="ECO:0000256" key="2">
    <source>
        <dbReference type="ARBA" id="ARBA00004114"/>
    </source>
</evidence>
<protein>
    <recommendedName>
        <fullName evidence="16">Cytosolic carboxypeptidase 2</fullName>
    </recommendedName>
    <alternativeName>
        <fullName evidence="18">ATP/GTP-binding protein-like 2</fullName>
    </alternativeName>
    <alternativeName>
        <fullName evidence="17">Protein deglutamylase CCP2</fullName>
    </alternativeName>
</protein>
<dbReference type="Proteomes" id="UP001178461">
    <property type="component" value="Chromosome 1"/>
</dbReference>
<dbReference type="Pfam" id="PF00246">
    <property type="entry name" value="Peptidase_M14"/>
    <property type="match status" value="1"/>
</dbReference>
<accession>A0AA35NTA1</accession>
<evidence type="ECO:0000256" key="12">
    <source>
        <dbReference type="ARBA" id="ARBA00023049"/>
    </source>
</evidence>
<dbReference type="EMBL" id="OX395126">
    <property type="protein sequence ID" value="CAI5762864.1"/>
    <property type="molecule type" value="Genomic_DNA"/>
</dbReference>
<feature type="region of interest" description="Disordered" evidence="20">
    <location>
        <begin position="778"/>
        <end position="803"/>
    </location>
</feature>
<dbReference type="CDD" id="cd06907">
    <property type="entry name" value="M14_AGBL2-3_like"/>
    <property type="match status" value="1"/>
</dbReference>
<dbReference type="AlphaFoldDB" id="A0AA35NTA1"/>
<feature type="domain" description="Peptidase M14" evidence="21">
    <location>
        <begin position="331"/>
        <end position="602"/>
    </location>
</feature>
<evidence type="ECO:0000256" key="19">
    <source>
        <dbReference type="PROSITE-ProRule" id="PRU01379"/>
    </source>
</evidence>
<evidence type="ECO:0000256" key="13">
    <source>
        <dbReference type="ARBA" id="ARBA00023212"/>
    </source>
</evidence>
<comment type="similarity">
    <text evidence="5 19">Belongs to the peptidase M14 family.</text>
</comment>
<evidence type="ECO:0000259" key="21">
    <source>
        <dbReference type="PROSITE" id="PS52035"/>
    </source>
</evidence>
<keyword evidence="6" id="KW-0963">Cytoplasm</keyword>
<evidence type="ECO:0000313" key="22">
    <source>
        <dbReference type="EMBL" id="CAI5762864.1"/>
    </source>
</evidence>
<evidence type="ECO:0000256" key="3">
    <source>
        <dbReference type="ARBA" id="ARBA00004120"/>
    </source>
</evidence>
<proteinExistence type="inferred from homology"/>
<organism evidence="22 23">
    <name type="scientific">Podarcis lilfordi</name>
    <name type="common">Lilford's wall lizard</name>
    <dbReference type="NCBI Taxonomy" id="74358"/>
    <lineage>
        <taxon>Eukaryota</taxon>
        <taxon>Metazoa</taxon>
        <taxon>Chordata</taxon>
        <taxon>Craniata</taxon>
        <taxon>Vertebrata</taxon>
        <taxon>Euteleostomi</taxon>
        <taxon>Lepidosauria</taxon>
        <taxon>Squamata</taxon>
        <taxon>Bifurcata</taxon>
        <taxon>Unidentata</taxon>
        <taxon>Episquamata</taxon>
        <taxon>Laterata</taxon>
        <taxon>Lacertibaenia</taxon>
        <taxon>Lacertidae</taxon>
        <taxon>Podarcis</taxon>
    </lineage>
</organism>
<evidence type="ECO:0000256" key="16">
    <source>
        <dbReference type="ARBA" id="ARBA00041046"/>
    </source>
</evidence>
<dbReference type="InterPro" id="IPR000834">
    <property type="entry name" value="Peptidase_M14"/>
</dbReference>
<evidence type="ECO:0000256" key="4">
    <source>
        <dbReference type="ARBA" id="ARBA00004514"/>
    </source>
</evidence>
<feature type="active site" description="Proton donor/acceptor" evidence="19">
    <location>
        <position position="566"/>
    </location>
</feature>
<feature type="region of interest" description="Disordered" evidence="20">
    <location>
        <begin position="648"/>
        <end position="716"/>
    </location>
</feature>
<evidence type="ECO:0000313" key="23">
    <source>
        <dbReference type="Proteomes" id="UP001178461"/>
    </source>
</evidence>
<dbReference type="PANTHER" id="PTHR12756">
    <property type="entry name" value="CYTOSOLIC CARBOXYPEPTIDASE"/>
    <property type="match status" value="1"/>
</dbReference>
<gene>
    <name evidence="22" type="ORF">PODLI_1B040815</name>
</gene>
<keyword evidence="9" id="KW-0479">Metal-binding</keyword>
<comment type="subcellular location">
    <subcellularLocation>
        <location evidence="3">Cytoplasm</location>
        <location evidence="3">Cytoskeleton</location>
        <location evidence="3">Cilium basal body</location>
    </subcellularLocation>
    <subcellularLocation>
        <location evidence="2">Cytoplasm</location>
        <location evidence="2">Cytoskeleton</location>
        <location evidence="2">Microtubule organizing center</location>
        <location evidence="2">Centrosome</location>
        <location evidence="2">Centriole</location>
    </subcellularLocation>
    <subcellularLocation>
        <location evidence="4">Cytoplasm</location>
        <location evidence="4">Cytosol</location>
    </subcellularLocation>
</comment>
<dbReference type="GO" id="GO:0006508">
    <property type="term" value="P:proteolysis"/>
    <property type="evidence" value="ECO:0007669"/>
    <property type="project" value="UniProtKB-KW"/>
</dbReference>
<keyword evidence="8" id="KW-0645">Protease</keyword>
<comment type="cofactor">
    <cofactor evidence="1">
        <name>Zn(2+)</name>
        <dbReference type="ChEBI" id="CHEBI:29105"/>
    </cofactor>
</comment>
<evidence type="ECO:0000256" key="9">
    <source>
        <dbReference type="ARBA" id="ARBA00022723"/>
    </source>
</evidence>
<evidence type="ECO:0000256" key="6">
    <source>
        <dbReference type="ARBA" id="ARBA00022490"/>
    </source>
</evidence>
<dbReference type="Gene3D" id="2.60.40.3120">
    <property type="match status" value="1"/>
</dbReference>
<comment type="catalytic activity">
    <reaction evidence="15">
        <text>(L-glutamyl)(n+1)-gamma-L-glutamyl-L-glutamyl-[protein] + H2O = (L-glutamyl)(n)-gamma-L-glutamyl-L-glutamyl-[protein] + L-glutamate</text>
        <dbReference type="Rhea" id="RHEA:60004"/>
        <dbReference type="Rhea" id="RHEA-COMP:15519"/>
        <dbReference type="Rhea" id="RHEA-COMP:15675"/>
        <dbReference type="ChEBI" id="CHEBI:15377"/>
        <dbReference type="ChEBI" id="CHEBI:29985"/>
        <dbReference type="ChEBI" id="CHEBI:143623"/>
    </reaction>
    <physiologicalReaction direction="left-to-right" evidence="15">
        <dbReference type="Rhea" id="RHEA:60005"/>
    </physiologicalReaction>
</comment>
<sequence>MCPADPASEFKEPYERFIHQHLQYYGYFKDENVPQSPSLPLESWKSSCPVSKPGNFHKKSRAENNSNKNSFCSLMMETALLKSNQLLFDHPEGPGIPRLREPRNLFSVPNDSLLAPLWPVECEVIKDYIHHIEWVPPEPEPFYQPTENEMAPEVVGEDRGTVVYVIDPATKGTCFTGSRVGGSKEPIKSAAVSLRDPEDTTLLFESRFESGNLQKAVRVGKYEYELTLRTDLYTSKYTQWYYFRVQNTRKDVTYRFTIVNLMKAKSLYSVGMKPLLYSEKDAESHGIGWRREGSNIKYYKYNTEDGQTLYCLTWTFRFPHSHDTCYFAHFYPYTYTDLQHYLMTLVNNPLCSQYCKLRPLCRSLAGNTVYLLTITNPSKSAIAAAAKKAIVLSARVHPGETNSSWVMRGFLDFILSDSPDARLLRDLFIFKVVPMLNPDGVIVGNYRCSLAGRDLNRNYRTVLKESFPCIWHTRAMIKRVLEDREVLLYCDFHGHSRKNNIFMYGCNNKYAQERLFHERIFPLMLSKNIPDKFSFNSCKFQVQKCKEGTGRVVMWRMGIVNSYTMESTFSGTTLGNNNNSHFTYEDLKSLGYHVCDTLLDFCDPDRSKFQQCLSELKELLKQKIQRKLSELGHVQNIDGTWSDISLSDVESSTSGSDSSQSDGPPAHLLNMDEKDFNEKKKKKKKKQLRTRKERNELHQKLTLSQTPKHKKDILPSPNLSSLQVFSLTQLQNQTGQQPIFCFTGKGEGGSAKERGSRIATGHQAPSCQQSAARVSCQESTISPSVEKNHSLSKRSWRDNSSEQKNKQMNQVLCVCQNRNLENSLSTFVQEENVDKKYQELALGKQNIPIIDPEIKIKGPQPLLVAMIPSIEQRRSLTKSPIKQHPFSFHLQPDEELNEKQNAGTCVSSECPRGLGVKRHRSMWWNPEVPSVTLMLRRSLSLKSHSIIDNKNLWNLNQSRSQIIPYREYKWKPLKIDYMVLKSENEHHAKVRGTPNMSGQKYSLLKNREGNPKAKFVHKEHLVPSYEAIDF</sequence>
<dbReference type="InterPro" id="IPR050821">
    <property type="entry name" value="Cytosolic_carboxypeptidase"/>
</dbReference>
<feature type="compositionally biased region" description="Low complexity" evidence="20">
    <location>
        <begin position="648"/>
        <end position="662"/>
    </location>
</feature>